<reference evidence="1 2" key="1">
    <citation type="submission" date="2020-08" db="EMBL/GenBank/DDBJ databases">
        <title>Description of novel Flavobacterium F-400 isolate.</title>
        <authorList>
            <person name="Saticioglu I."/>
            <person name="Duman M."/>
            <person name="Altun S."/>
        </authorList>
    </citation>
    <scope>NUCLEOTIDE SEQUENCE [LARGE SCALE GENOMIC DNA]</scope>
    <source>
        <strain evidence="1 2">F-400</strain>
    </source>
</reference>
<proteinExistence type="predicted"/>
<evidence type="ECO:0000313" key="1">
    <source>
        <dbReference type="EMBL" id="MBC5863085.1"/>
    </source>
</evidence>
<comment type="caution">
    <text evidence="1">The sequence shown here is derived from an EMBL/GenBank/DDBJ whole genome shotgun (WGS) entry which is preliminary data.</text>
</comment>
<organism evidence="1 2">
    <name type="scientific">Flavobacterium turcicum</name>
    <dbReference type="NCBI Taxonomy" id="2764718"/>
    <lineage>
        <taxon>Bacteria</taxon>
        <taxon>Pseudomonadati</taxon>
        <taxon>Bacteroidota</taxon>
        <taxon>Flavobacteriia</taxon>
        <taxon>Flavobacteriales</taxon>
        <taxon>Flavobacteriaceae</taxon>
        <taxon>Flavobacterium</taxon>
    </lineage>
</organism>
<dbReference type="Proteomes" id="UP000621670">
    <property type="component" value="Unassembled WGS sequence"/>
</dbReference>
<sequence length="81" mass="9630">MEITEDKKVTNREIVVYELATILEEEKALYHQKSNVHNLDPYNIAQCKLFEVQLEEQNSIVDSIATRLQTYSHYKDTRTIW</sequence>
<protein>
    <submittedName>
        <fullName evidence="1">Uncharacterized protein</fullName>
    </submittedName>
</protein>
<gene>
    <name evidence="1" type="ORF">H8R26_06580</name>
</gene>
<name>A0ABR7JF27_9FLAO</name>
<keyword evidence="2" id="KW-1185">Reference proteome</keyword>
<evidence type="ECO:0000313" key="2">
    <source>
        <dbReference type="Proteomes" id="UP000621670"/>
    </source>
</evidence>
<accession>A0ABR7JF27</accession>
<dbReference type="RefSeq" id="WP_166134521.1">
    <property type="nucleotide sequence ID" value="NZ_JAAOBY010000002.1"/>
</dbReference>
<dbReference type="EMBL" id="JACRUM010000002">
    <property type="protein sequence ID" value="MBC5863085.1"/>
    <property type="molecule type" value="Genomic_DNA"/>
</dbReference>